<name>A0A1F6VJS7_9BACT</name>
<feature type="region of interest" description="Disordered" evidence="1">
    <location>
        <begin position="202"/>
        <end position="241"/>
    </location>
</feature>
<comment type="caution">
    <text evidence="2">The sequence shown here is derived from an EMBL/GenBank/DDBJ whole genome shotgun (WGS) entry which is preliminary data.</text>
</comment>
<evidence type="ECO:0000313" key="2">
    <source>
        <dbReference type="EMBL" id="OGI69907.1"/>
    </source>
</evidence>
<accession>A0A1F6VJS7</accession>
<feature type="compositionally biased region" description="Basic residues" evidence="1">
    <location>
        <begin position="202"/>
        <end position="214"/>
    </location>
</feature>
<evidence type="ECO:0000256" key="1">
    <source>
        <dbReference type="SAM" id="MobiDB-lite"/>
    </source>
</evidence>
<dbReference type="STRING" id="1801743.A2824_02025"/>
<evidence type="ECO:0000313" key="3">
    <source>
        <dbReference type="Proteomes" id="UP000178059"/>
    </source>
</evidence>
<reference evidence="2 3" key="1">
    <citation type="journal article" date="2016" name="Nat. Commun.">
        <title>Thousands of microbial genomes shed light on interconnected biogeochemical processes in an aquifer system.</title>
        <authorList>
            <person name="Anantharaman K."/>
            <person name="Brown C.T."/>
            <person name="Hug L.A."/>
            <person name="Sharon I."/>
            <person name="Castelle C.J."/>
            <person name="Probst A.J."/>
            <person name="Thomas B.C."/>
            <person name="Singh A."/>
            <person name="Wilkins M.J."/>
            <person name="Karaoz U."/>
            <person name="Brodie E.L."/>
            <person name="Williams K.H."/>
            <person name="Hubbard S.S."/>
            <person name="Banfield J.F."/>
        </authorList>
    </citation>
    <scope>NUCLEOTIDE SEQUENCE [LARGE SCALE GENOMIC DNA]</scope>
</reference>
<gene>
    <name evidence="2" type="ORF">A2824_02025</name>
</gene>
<dbReference type="AlphaFoldDB" id="A0A1F6VJS7"/>
<sequence>MKAKWKPWKPGSSKREFSWTVEFYYFIKEQLISLLGFREKTIREFINEYERLGYKAPRPIKGREKAFVFTANGLTVIVYTTFDEKNWCWREKGTDQMWVIIVKGDLLKFSNPIKRTKYCHEYLIDYAAINKKRILNRPLCPKCHDDMEIKIRSHRHEVNGKICKTYSYYWGCPNKKNRHPNGRFSKSWDYGLSDKAKNFVRTKRKSRERYRRKQKMEGKPFGRARERRKLWKITRPENIKK</sequence>
<protein>
    <submittedName>
        <fullName evidence="2">Uncharacterized protein</fullName>
    </submittedName>
</protein>
<dbReference type="EMBL" id="MFTT01000017">
    <property type="protein sequence ID" value="OGI69907.1"/>
    <property type="molecule type" value="Genomic_DNA"/>
</dbReference>
<proteinExistence type="predicted"/>
<organism evidence="2 3">
    <name type="scientific">Candidatus Nomurabacteria bacterium RIFCSPHIGHO2_01_FULL_42_16</name>
    <dbReference type="NCBI Taxonomy" id="1801743"/>
    <lineage>
        <taxon>Bacteria</taxon>
        <taxon>Candidatus Nomuraibacteriota</taxon>
    </lineage>
</organism>
<feature type="compositionally biased region" description="Basic and acidic residues" evidence="1">
    <location>
        <begin position="215"/>
        <end position="224"/>
    </location>
</feature>
<dbReference type="Proteomes" id="UP000178059">
    <property type="component" value="Unassembled WGS sequence"/>
</dbReference>